<dbReference type="InterPro" id="IPR019490">
    <property type="entry name" value="Glu6P/Mann6P_isomerase_C"/>
</dbReference>
<dbReference type="AlphaFoldDB" id="A0A7C2Z3T1"/>
<dbReference type="GO" id="GO:0005975">
    <property type="term" value="P:carbohydrate metabolic process"/>
    <property type="evidence" value="ECO:0007669"/>
    <property type="project" value="InterPro"/>
</dbReference>
<evidence type="ECO:0000259" key="3">
    <source>
        <dbReference type="PROSITE" id="PS51464"/>
    </source>
</evidence>
<evidence type="ECO:0000313" key="4">
    <source>
        <dbReference type="EMBL" id="HEW46789.1"/>
    </source>
</evidence>
<dbReference type="PROSITE" id="PS51464">
    <property type="entry name" value="SIS"/>
    <property type="match status" value="1"/>
</dbReference>
<feature type="domain" description="SIS" evidence="3">
    <location>
        <begin position="15"/>
        <end position="152"/>
    </location>
</feature>
<dbReference type="NCBIfam" id="TIGR02128">
    <property type="entry name" value="G6PI_arch"/>
    <property type="match status" value="1"/>
</dbReference>
<dbReference type="CDD" id="cd05637">
    <property type="entry name" value="SIS_PGI_PMI_2"/>
    <property type="match status" value="1"/>
</dbReference>
<keyword evidence="2 4" id="KW-0413">Isomerase</keyword>
<dbReference type="SUPFAM" id="SSF53697">
    <property type="entry name" value="SIS domain"/>
    <property type="match status" value="1"/>
</dbReference>
<dbReference type="GO" id="GO:0097367">
    <property type="term" value="F:carbohydrate derivative binding"/>
    <property type="evidence" value="ECO:0007669"/>
    <property type="project" value="InterPro"/>
</dbReference>
<proteinExistence type="inferred from homology"/>
<dbReference type="NCBIfam" id="NF006423">
    <property type="entry name" value="PRK08674.1-2"/>
    <property type="match status" value="1"/>
</dbReference>
<comment type="similarity">
    <text evidence="1">Belongs to the PGI/PMI family.</text>
</comment>
<dbReference type="EMBL" id="DSFP01000076">
    <property type="protein sequence ID" value="HEW46789.1"/>
    <property type="molecule type" value="Genomic_DNA"/>
</dbReference>
<dbReference type="GO" id="GO:0004476">
    <property type="term" value="F:mannose-6-phosphate isomerase activity"/>
    <property type="evidence" value="ECO:0007669"/>
    <property type="project" value="InterPro"/>
</dbReference>
<dbReference type="CDD" id="cd05017">
    <property type="entry name" value="SIS_PGI_PMI_1"/>
    <property type="match status" value="1"/>
</dbReference>
<dbReference type="GO" id="GO:1901135">
    <property type="term" value="P:carbohydrate derivative metabolic process"/>
    <property type="evidence" value="ECO:0007669"/>
    <property type="project" value="InterPro"/>
</dbReference>
<dbReference type="InterPro" id="IPR035484">
    <property type="entry name" value="SIS_PGI/PMI_1"/>
</dbReference>
<evidence type="ECO:0000256" key="2">
    <source>
        <dbReference type="ARBA" id="ARBA00023235"/>
    </source>
</evidence>
<gene>
    <name evidence="4" type="ORF">ENO47_09070</name>
</gene>
<name>A0A7C2Z3T1_9AQUI</name>
<evidence type="ECO:0000256" key="1">
    <source>
        <dbReference type="ARBA" id="ARBA00010523"/>
    </source>
</evidence>
<reference evidence="4" key="1">
    <citation type="journal article" date="2020" name="mSystems">
        <title>Genome- and Community-Level Interaction Insights into Carbon Utilization and Element Cycling Functions of Hydrothermarchaeota in Hydrothermal Sediment.</title>
        <authorList>
            <person name="Zhou Z."/>
            <person name="Liu Y."/>
            <person name="Xu W."/>
            <person name="Pan J."/>
            <person name="Luo Z.H."/>
            <person name="Li M."/>
        </authorList>
    </citation>
    <scope>NUCLEOTIDE SEQUENCE [LARGE SCALE GENOMIC DNA]</scope>
    <source>
        <strain evidence="4">SpSt-132</strain>
    </source>
</reference>
<dbReference type="Gene3D" id="3.40.50.10490">
    <property type="entry name" value="Glucose-6-phosphate isomerase like protein, domain 1"/>
    <property type="match status" value="2"/>
</dbReference>
<comment type="caution">
    <text evidence="4">The sequence shown here is derived from an EMBL/GenBank/DDBJ whole genome shotgun (WGS) entry which is preliminary data.</text>
</comment>
<dbReference type="InterPro" id="IPR046348">
    <property type="entry name" value="SIS_dom_sf"/>
</dbReference>
<sequence length="313" mass="35042">MDALDMLEGFPEQFKVVEIKAINPDGFEGVVFSGMGGSGIVGDFIKTFLKTNRPVLSLRGYDLPPFVKEGWLLVCTSYSGNTEETISVLEEALKRGIKPICVSSGGKIKEIAQREGLMHIPLPTGYAPRYALGFMLSALMCLFGMGEDVESIGKHLTLHKEKIRSEAKSIAQSLFSYLPVVYGTPLTETVALRWKTQINENSKTLCYNAYLPEMHHNEVVGLDNPQIRNLCSFLLLYDPQDHPRVIKRVEITESIFKELGVVLKVIEGEGQNLMERLLYLTYLGDWTSLYLAELYGQDPLPVRVIDFIKSSLV</sequence>
<dbReference type="InterPro" id="IPR001347">
    <property type="entry name" value="SIS_dom"/>
</dbReference>
<dbReference type="Pfam" id="PF10432">
    <property type="entry name" value="bact-PGI_C"/>
    <property type="match status" value="1"/>
</dbReference>
<protein>
    <submittedName>
        <fullName evidence="4">Bifunctional phosphoglucose/phosphomannose isomerase</fullName>
    </submittedName>
</protein>
<organism evidence="4">
    <name type="scientific">Hydrogenobacter sp</name>
    <dbReference type="NCBI Taxonomy" id="2152829"/>
    <lineage>
        <taxon>Bacteria</taxon>
        <taxon>Pseudomonadati</taxon>
        <taxon>Aquificota</taxon>
        <taxon>Aquificia</taxon>
        <taxon>Aquificales</taxon>
        <taxon>Aquificaceae</taxon>
        <taxon>Hydrogenobacter</taxon>
    </lineage>
</organism>
<accession>A0A7C2Z3T1</accession>
<dbReference type="GO" id="GO:0004347">
    <property type="term" value="F:glucose-6-phosphate isomerase activity"/>
    <property type="evidence" value="ECO:0007669"/>
    <property type="project" value="InterPro"/>
</dbReference>